<dbReference type="EMBL" id="SFCI01001000">
    <property type="protein sequence ID" value="TFY77112.1"/>
    <property type="molecule type" value="Genomic_DNA"/>
</dbReference>
<reference evidence="1 2" key="1">
    <citation type="submission" date="2019-02" db="EMBL/GenBank/DDBJ databases">
        <title>Genome sequencing of the rare red list fungi Hericium alpestre (H. flagellum).</title>
        <authorList>
            <person name="Buettner E."/>
            <person name="Kellner H."/>
        </authorList>
    </citation>
    <scope>NUCLEOTIDE SEQUENCE [LARGE SCALE GENOMIC DNA]</scope>
    <source>
        <strain evidence="1 2">DSM 108284</strain>
    </source>
</reference>
<protein>
    <submittedName>
        <fullName evidence="1">Uncharacterized protein</fullName>
    </submittedName>
</protein>
<gene>
    <name evidence="1" type="ORF">EWM64_g6900</name>
</gene>
<proteinExistence type="predicted"/>
<evidence type="ECO:0000313" key="1">
    <source>
        <dbReference type="EMBL" id="TFY77112.1"/>
    </source>
</evidence>
<organism evidence="1 2">
    <name type="scientific">Hericium alpestre</name>
    <dbReference type="NCBI Taxonomy" id="135208"/>
    <lineage>
        <taxon>Eukaryota</taxon>
        <taxon>Fungi</taxon>
        <taxon>Dikarya</taxon>
        <taxon>Basidiomycota</taxon>
        <taxon>Agaricomycotina</taxon>
        <taxon>Agaricomycetes</taxon>
        <taxon>Russulales</taxon>
        <taxon>Hericiaceae</taxon>
        <taxon>Hericium</taxon>
    </lineage>
</organism>
<dbReference type="OrthoDB" id="3329998at2759"/>
<name>A0A4Y9ZQR1_9AGAM</name>
<keyword evidence="2" id="KW-1185">Reference proteome</keyword>
<accession>A0A4Y9ZQR1</accession>
<comment type="caution">
    <text evidence="1">The sequence shown here is derived from an EMBL/GenBank/DDBJ whole genome shotgun (WGS) entry which is preliminary data.</text>
</comment>
<dbReference type="AlphaFoldDB" id="A0A4Y9ZQR1"/>
<dbReference type="Proteomes" id="UP000298061">
    <property type="component" value="Unassembled WGS sequence"/>
</dbReference>
<evidence type="ECO:0000313" key="2">
    <source>
        <dbReference type="Proteomes" id="UP000298061"/>
    </source>
</evidence>
<sequence length="59" mass="6939">MSLDIQKHLKSYLPQLSEQALFAFYEFKDDVIPSFLSEGNRFSLLLFVRPDNWDSLAEK</sequence>